<dbReference type="GO" id="GO:0016020">
    <property type="term" value="C:membrane"/>
    <property type="evidence" value="ECO:0007669"/>
    <property type="project" value="UniProtKB-SubCell"/>
</dbReference>
<evidence type="ECO:0000256" key="2">
    <source>
        <dbReference type="ARBA" id="ARBA00022692"/>
    </source>
</evidence>
<feature type="region of interest" description="Disordered" evidence="5">
    <location>
        <begin position="240"/>
        <end position="262"/>
    </location>
</feature>
<feature type="transmembrane region" description="Helical" evidence="6">
    <location>
        <begin position="168"/>
        <end position="184"/>
    </location>
</feature>
<evidence type="ECO:0000256" key="5">
    <source>
        <dbReference type="SAM" id="MobiDB-lite"/>
    </source>
</evidence>
<comment type="caution">
    <text evidence="7">The sequence shown here is derived from an EMBL/GenBank/DDBJ whole genome shotgun (WGS) entry which is preliminary data.</text>
</comment>
<reference evidence="7 8" key="1">
    <citation type="journal article" date="2023" name="BMC Biotechnol.">
        <title>Vitis rotundifolia cv Carlos genome sequencing.</title>
        <authorList>
            <person name="Huff M."/>
            <person name="Hulse-Kemp A."/>
            <person name="Scheffler B."/>
            <person name="Youngblood R."/>
            <person name="Simpson S."/>
            <person name="Babiker E."/>
            <person name="Staton M."/>
        </authorList>
    </citation>
    <scope>NUCLEOTIDE SEQUENCE [LARGE SCALE GENOMIC DNA]</scope>
    <source>
        <tissue evidence="7">Leaf</tissue>
    </source>
</reference>
<accession>A0AA38YXM9</accession>
<evidence type="ECO:0000313" key="7">
    <source>
        <dbReference type="EMBL" id="KAJ9678600.1"/>
    </source>
</evidence>
<dbReference type="PANTHER" id="PTHR14154">
    <property type="entry name" value="UPF0041 BRAIN PROTEIN 44-RELATED"/>
    <property type="match status" value="1"/>
</dbReference>
<keyword evidence="4 6" id="KW-0472">Membrane</keyword>
<evidence type="ECO:0000256" key="3">
    <source>
        <dbReference type="ARBA" id="ARBA00022989"/>
    </source>
</evidence>
<protein>
    <submittedName>
        <fullName evidence="7">Uncharacterized protein</fullName>
    </submittedName>
</protein>
<name>A0AA38YXM9_VITRO</name>
<evidence type="ECO:0000256" key="4">
    <source>
        <dbReference type="ARBA" id="ARBA00023136"/>
    </source>
</evidence>
<dbReference type="AlphaFoldDB" id="A0AA38YXM9"/>
<feature type="region of interest" description="Disordered" evidence="5">
    <location>
        <begin position="62"/>
        <end position="99"/>
    </location>
</feature>
<keyword evidence="8" id="KW-1185">Reference proteome</keyword>
<gene>
    <name evidence="7" type="ORF">PVL29_020697</name>
</gene>
<proteinExistence type="predicted"/>
<sequence>MASSIAITASLQRACCPHHVTKKQQPQARPARSMGTKQETHVVALETEDPKGLNIAEQEAKFGFNAGSSTTTSRDAKDDDEAGSGLDTEPSAPKFSDERWKNGTWDLNMFVRDGKMDWDGVIVAEARRRKFLEMYPESATNQEPVLFRSSIIPWWAWMMRSHLPEAELINGRAAMVGFFMAYLVDALTGLDVVGQTGNLICKAGLLVTVMGVIFFRRAQDFDSLRKLADEATLYDKQWESSWQDQDAGDAGDGDSGRGGKKI</sequence>
<dbReference type="SUPFAM" id="SSF103511">
    <property type="entry name" value="Chlorophyll a-b binding protein"/>
    <property type="match status" value="1"/>
</dbReference>
<keyword evidence="2 6" id="KW-0812">Transmembrane</keyword>
<evidence type="ECO:0000256" key="1">
    <source>
        <dbReference type="ARBA" id="ARBA00004141"/>
    </source>
</evidence>
<keyword evidence="3 6" id="KW-1133">Transmembrane helix</keyword>
<dbReference type="EMBL" id="JARBHA010000016">
    <property type="protein sequence ID" value="KAJ9678600.1"/>
    <property type="molecule type" value="Genomic_DNA"/>
</dbReference>
<evidence type="ECO:0000313" key="8">
    <source>
        <dbReference type="Proteomes" id="UP001168098"/>
    </source>
</evidence>
<feature type="region of interest" description="Disordered" evidence="5">
    <location>
        <begin position="18"/>
        <end position="39"/>
    </location>
</feature>
<evidence type="ECO:0000256" key="6">
    <source>
        <dbReference type="SAM" id="Phobius"/>
    </source>
</evidence>
<dbReference type="Proteomes" id="UP001168098">
    <property type="component" value="Unassembled WGS sequence"/>
</dbReference>
<organism evidence="7 8">
    <name type="scientific">Vitis rotundifolia</name>
    <name type="common">Muscadine grape</name>
    <dbReference type="NCBI Taxonomy" id="103349"/>
    <lineage>
        <taxon>Eukaryota</taxon>
        <taxon>Viridiplantae</taxon>
        <taxon>Streptophyta</taxon>
        <taxon>Embryophyta</taxon>
        <taxon>Tracheophyta</taxon>
        <taxon>Spermatophyta</taxon>
        <taxon>Magnoliopsida</taxon>
        <taxon>eudicotyledons</taxon>
        <taxon>Gunneridae</taxon>
        <taxon>Pentapetalae</taxon>
        <taxon>rosids</taxon>
        <taxon>Vitales</taxon>
        <taxon>Vitaceae</taxon>
        <taxon>Viteae</taxon>
        <taxon>Vitis</taxon>
    </lineage>
</organism>
<feature type="transmembrane region" description="Helical" evidence="6">
    <location>
        <begin position="196"/>
        <end position="215"/>
    </location>
</feature>
<comment type="subcellular location">
    <subcellularLocation>
        <location evidence="1">Membrane</location>
        <topology evidence="1">Multi-pass membrane protein</topology>
    </subcellularLocation>
</comment>